<dbReference type="Gene3D" id="1.25.40.10">
    <property type="entry name" value="Tetratricopeptide repeat domain"/>
    <property type="match status" value="1"/>
</dbReference>
<dbReference type="Proteomes" id="UP001486207">
    <property type="component" value="Unassembled WGS sequence"/>
</dbReference>
<organism evidence="3 4">
    <name type="scientific">Streptomyces lanatus</name>
    <dbReference type="NCBI Taxonomy" id="66900"/>
    <lineage>
        <taxon>Bacteria</taxon>
        <taxon>Bacillati</taxon>
        <taxon>Actinomycetota</taxon>
        <taxon>Actinomycetes</taxon>
        <taxon>Kitasatosporales</taxon>
        <taxon>Streptomycetaceae</taxon>
        <taxon>Streptomyces</taxon>
    </lineage>
</organism>
<evidence type="ECO:0000313" key="4">
    <source>
        <dbReference type="Proteomes" id="UP001486207"/>
    </source>
</evidence>
<gene>
    <name evidence="3" type="ORF">ABT384_33020</name>
</gene>
<evidence type="ECO:0000259" key="2">
    <source>
        <dbReference type="Pfam" id="PF25000"/>
    </source>
</evidence>
<accession>A0ABV1Y0S7</accession>
<dbReference type="Pfam" id="PF25000">
    <property type="entry name" value="DUF7779"/>
    <property type="match status" value="1"/>
</dbReference>
<comment type="caution">
    <text evidence="3">The sequence shown here is derived from an EMBL/GenBank/DDBJ whole genome shotgun (WGS) entry which is preliminary data.</text>
</comment>
<sequence length="359" mass="39534">MWRVTMDRLADTPVAERILRVIAWWAPDGIPRSYLAPLADAPDVTEALRRLAAHSMISLREDGTLSVHRLVQAVARTGAGAEETYDEAARLLVEQGLPCENVALWITHVATLFEYYDRDRVPPELWVLVPMYIGDVQPTADEAIIERYEEALYRAERFLPSYSRITVAARRRLADCCWVAGDHDRAARLLSKNLTATSVVFGRKAPETIETGTALARLKLQRGDLGGGLAQAGVSAQLAERTLGDGSPEALRAHAVVAEGWRLKAQAKPKRSARFAVTKIEGLLEKAVRAQGEDGEAALHLMFTLGEVREAAGDVAGAIRVTEEYLRKRPVPEDGVDTQDAQGLAARQRLERLRAPHPD</sequence>
<name>A0ABV1Y0S7_9ACTN</name>
<keyword evidence="4" id="KW-1185">Reference proteome</keyword>
<protein>
    <recommendedName>
        <fullName evidence="2">DUF7779 domain-containing protein</fullName>
    </recommendedName>
</protein>
<evidence type="ECO:0000313" key="3">
    <source>
        <dbReference type="EMBL" id="MER7377457.1"/>
    </source>
</evidence>
<feature type="domain" description="DUF7779" evidence="2">
    <location>
        <begin position="13"/>
        <end position="78"/>
    </location>
</feature>
<dbReference type="EMBL" id="JBEPFB010000018">
    <property type="protein sequence ID" value="MER7377457.1"/>
    <property type="molecule type" value="Genomic_DNA"/>
</dbReference>
<reference evidence="3 4" key="1">
    <citation type="submission" date="2024-06" db="EMBL/GenBank/DDBJ databases">
        <title>The Natural Products Discovery Center: Release of the First 8490 Sequenced Strains for Exploring Actinobacteria Biosynthetic Diversity.</title>
        <authorList>
            <person name="Kalkreuter E."/>
            <person name="Kautsar S.A."/>
            <person name="Yang D."/>
            <person name="Bader C.D."/>
            <person name="Teijaro C.N."/>
            <person name="Fluegel L."/>
            <person name="Davis C.M."/>
            <person name="Simpson J.R."/>
            <person name="Lauterbach L."/>
            <person name="Steele A.D."/>
            <person name="Gui C."/>
            <person name="Meng S."/>
            <person name="Li G."/>
            <person name="Viehrig K."/>
            <person name="Ye F."/>
            <person name="Su P."/>
            <person name="Kiefer A.F."/>
            <person name="Nichols A."/>
            <person name="Cepeda A.J."/>
            <person name="Yan W."/>
            <person name="Fan B."/>
            <person name="Jiang Y."/>
            <person name="Adhikari A."/>
            <person name="Zheng C.-J."/>
            <person name="Schuster L."/>
            <person name="Cowan T.M."/>
            <person name="Smanski M.J."/>
            <person name="Chevrette M.G."/>
            <person name="De Carvalho L.P.S."/>
            <person name="Shen B."/>
        </authorList>
    </citation>
    <scope>NUCLEOTIDE SEQUENCE [LARGE SCALE GENOMIC DNA]</scope>
    <source>
        <strain evidence="3 4">NPDC000155</strain>
    </source>
</reference>
<dbReference type="RefSeq" id="WP_190074325.1">
    <property type="nucleotide sequence ID" value="NZ_BNBM01000018.1"/>
</dbReference>
<feature type="compositionally biased region" description="Basic and acidic residues" evidence="1">
    <location>
        <begin position="348"/>
        <end position="359"/>
    </location>
</feature>
<feature type="region of interest" description="Disordered" evidence="1">
    <location>
        <begin position="330"/>
        <end position="359"/>
    </location>
</feature>
<evidence type="ECO:0000256" key="1">
    <source>
        <dbReference type="SAM" id="MobiDB-lite"/>
    </source>
</evidence>
<proteinExistence type="predicted"/>
<dbReference type="InterPro" id="IPR011990">
    <property type="entry name" value="TPR-like_helical_dom_sf"/>
</dbReference>
<dbReference type="InterPro" id="IPR056681">
    <property type="entry name" value="DUF7779"/>
</dbReference>